<accession>A0A4Y2S7L2</accession>
<comment type="caution">
    <text evidence="1">The sequence shown here is derived from an EMBL/GenBank/DDBJ whole genome shotgun (WGS) entry which is preliminary data.</text>
</comment>
<dbReference type="EMBL" id="BGPR01019880">
    <property type="protein sequence ID" value="GBN83220.1"/>
    <property type="molecule type" value="Genomic_DNA"/>
</dbReference>
<dbReference type="Proteomes" id="UP000499080">
    <property type="component" value="Unassembled WGS sequence"/>
</dbReference>
<dbReference type="AlphaFoldDB" id="A0A4Y2S7L2"/>
<sequence>MCTPLKPDVNQLEDFDTSDWTAGKITDLWEKLWSKLPQGGVEIRLPFPSLDNGTLVDHQLTFLVVNPYSEKVLEFRHHRPIRDDTKGYR</sequence>
<name>A0A4Y2S7L2_ARAVE</name>
<reference evidence="1 2" key="1">
    <citation type="journal article" date="2019" name="Sci. Rep.">
        <title>Orb-weaving spider Araneus ventricosus genome elucidates the spidroin gene catalogue.</title>
        <authorList>
            <person name="Kono N."/>
            <person name="Nakamura H."/>
            <person name="Ohtoshi R."/>
            <person name="Moran D.A.P."/>
            <person name="Shinohara A."/>
            <person name="Yoshida Y."/>
            <person name="Fujiwara M."/>
            <person name="Mori M."/>
            <person name="Tomita M."/>
            <person name="Arakawa K."/>
        </authorList>
    </citation>
    <scope>NUCLEOTIDE SEQUENCE [LARGE SCALE GENOMIC DNA]</scope>
</reference>
<protein>
    <submittedName>
        <fullName evidence="1">Uncharacterized protein</fullName>
    </submittedName>
</protein>
<organism evidence="1 2">
    <name type="scientific">Araneus ventricosus</name>
    <name type="common">Orbweaver spider</name>
    <name type="synonym">Epeira ventricosa</name>
    <dbReference type="NCBI Taxonomy" id="182803"/>
    <lineage>
        <taxon>Eukaryota</taxon>
        <taxon>Metazoa</taxon>
        <taxon>Ecdysozoa</taxon>
        <taxon>Arthropoda</taxon>
        <taxon>Chelicerata</taxon>
        <taxon>Arachnida</taxon>
        <taxon>Araneae</taxon>
        <taxon>Araneomorphae</taxon>
        <taxon>Entelegynae</taxon>
        <taxon>Araneoidea</taxon>
        <taxon>Araneidae</taxon>
        <taxon>Araneus</taxon>
    </lineage>
</organism>
<evidence type="ECO:0000313" key="2">
    <source>
        <dbReference type="Proteomes" id="UP000499080"/>
    </source>
</evidence>
<keyword evidence="2" id="KW-1185">Reference proteome</keyword>
<gene>
    <name evidence="1" type="ORF">AVEN_226773_1</name>
</gene>
<evidence type="ECO:0000313" key="1">
    <source>
        <dbReference type="EMBL" id="GBN83220.1"/>
    </source>
</evidence>
<proteinExistence type="predicted"/>